<feature type="transmembrane region" description="Helical" evidence="1">
    <location>
        <begin position="40"/>
        <end position="66"/>
    </location>
</feature>
<feature type="transmembrane region" description="Helical" evidence="1">
    <location>
        <begin position="392"/>
        <end position="409"/>
    </location>
</feature>
<keyword evidence="1" id="KW-0812">Transmembrane</keyword>
<dbReference type="Proteomes" id="UP001595596">
    <property type="component" value="Unassembled WGS sequence"/>
</dbReference>
<protein>
    <submittedName>
        <fullName evidence="3">Tripartite tricarboxylate transporter permease</fullName>
    </submittedName>
</protein>
<name>A0ABV7RYR9_9RHOB</name>
<evidence type="ECO:0000259" key="2">
    <source>
        <dbReference type="Pfam" id="PF01970"/>
    </source>
</evidence>
<proteinExistence type="predicted"/>
<evidence type="ECO:0000256" key="1">
    <source>
        <dbReference type="SAM" id="Phobius"/>
    </source>
</evidence>
<comment type="caution">
    <text evidence="3">The sequence shown here is derived from an EMBL/GenBank/DDBJ whole genome shotgun (WGS) entry which is preliminary data.</text>
</comment>
<dbReference type="EMBL" id="JBHRXE010000017">
    <property type="protein sequence ID" value="MFC3569348.1"/>
    <property type="molecule type" value="Genomic_DNA"/>
</dbReference>
<gene>
    <name evidence="3" type="ORF">ACFOMP_07785</name>
</gene>
<evidence type="ECO:0000313" key="3">
    <source>
        <dbReference type="EMBL" id="MFC3569348.1"/>
    </source>
</evidence>
<accession>A0ABV7RYR9</accession>
<dbReference type="InterPro" id="IPR002823">
    <property type="entry name" value="DUF112_TM"/>
</dbReference>
<keyword evidence="1" id="KW-1133">Transmembrane helix</keyword>
<feature type="transmembrane region" description="Helical" evidence="1">
    <location>
        <begin position="12"/>
        <end position="34"/>
    </location>
</feature>
<reference evidence="4" key="1">
    <citation type="journal article" date="2019" name="Int. J. Syst. Evol. Microbiol.">
        <title>The Global Catalogue of Microorganisms (GCM) 10K type strain sequencing project: providing services to taxonomists for standard genome sequencing and annotation.</title>
        <authorList>
            <consortium name="The Broad Institute Genomics Platform"/>
            <consortium name="The Broad Institute Genome Sequencing Center for Infectious Disease"/>
            <person name="Wu L."/>
            <person name="Ma J."/>
        </authorList>
    </citation>
    <scope>NUCLEOTIDE SEQUENCE [LARGE SCALE GENOMIC DNA]</scope>
    <source>
        <strain evidence="4">VKM B-3226</strain>
    </source>
</reference>
<organism evidence="3 4">
    <name type="scientific">Paracoccus simplex</name>
    <dbReference type="NCBI Taxonomy" id="2086346"/>
    <lineage>
        <taxon>Bacteria</taxon>
        <taxon>Pseudomonadati</taxon>
        <taxon>Pseudomonadota</taxon>
        <taxon>Alphaproteobacteria</taxon>
        <taxon>Rhodobacterales</taxon>
        <taxon>Paracoccaceae</taxon>
        <taxon>Paracoccus</taxon>
    </lineage>
</organism>
<feature type="transmembrane region" description="Helical" evidence="1">
    <location>
        <begin position="110"/>
        <end position="134"/>
    </location>
</feature>
<feature type="transmembrane region" description="Helical" evidence="1">
    <location>
        <begin position="416"/>
        <end position="449"/>
    </location>
</feature>
<keyword evidence="1" id="KW-0472">Membrane</keyword>
<feature type="transmembrane region" description="Helical" evidence="1">
    <location>
        <begin position="199"/>
        <end position="218"/>
    </location>
</feature>
<keyword evidence="4" id="KW-1185">Reference proteome</keyword>
<feature type="domain" description="DUF112" evidence="2">
    <location>
        <begin position="20"/>
        <end position="441"/>
    </location>
</feature>
<evidence type="ECO:0000313" key="4">
    <source>
        <dbReference type="Proteomes" id="UP001595596"/>
    </source>
</evidence>
<dbReference type="PANTHER" id="PTHR35342:SF5">
    <property type="entry name" value="TRICARBOXYLIC TRANSPORT PROTEIN"/>
    <property type="match status" value="1"/>
</dbReference>
<feature type="transmembrane region" description="Helical" evidence="1">
    <location>
        <begin position="469"/>
        <end position="488"/>
    </location>
</feature>
<sequence>MLTNIINGFTAVLAPAPVLGIALGVCVGIVFGAIPGISGIMAIAIMLPLTFYFDPVVGIVTLLAVYKAGIYGGSISAILINTPGAAASFLTSLDGHALARAGKAGKALCLALYASVTGEMLATLVLIFVAAPISLLSLQAGPIEKVWLLVFAFTVVGSMTGESVPRGLLSCCLGMLFAMVGMSALTGAARLTFGIPELLSGFTFLPLLIGVLVMPEVIEGVRRRKTPQHELVLRHSPNPADNRISFREYRSVFGTILKSTGIGTVVGALPGLGSSAAAFLAYGEAKRASKEPETFGKGSLHGIAAAESSNNAVCGSSMIPMLTLSIPGDDVTALLMGAFLIHGITPGPTIFYEHTDTIYAIFAGFLMVDLFLLVIARFGFRFWMKVASVKTYFIFPCVFAFAVIGAFTTNQSLNDIMILLVFTVLGYGMRLVGLNPAAFIIGFILMPIFEQNLDQAVSIAGGDYLRLLASPIGWGFIALAALSVWSAIRMNRKTRRRALAASQSPVPAGRHLFQQEHQK</sequence>
<feature type="transmembrane region" description="Helical" evidence="1">
    <location>
        <begin position="146"/>
        <end position="164"/>
    </location>
</feature>
<feature type="transmembrane region" description="Helical" evidence="1">
    <location>
        <begin position="171"/>
        <end position="193"/>
    </location>
</feature>
<dbReference type="PANTHER" id="PTHR35342">
    <property type="entry name" value="TRICARBOXYLIC TRANSPORT PROTEIN"/>
    <property type="match status" value="1"/>
</dbReference>
<dbReference type="Pfam" id="PF01970">
    <property type="entry name" value="TctA"/>
    <property type="match status" value="1"/>
</dbReference>
<feature type="transmembrane region" description="Helical" evidence="1">
    <location>
        <begin position="358"/>
        <end position="380"/>
    </location>
</feature>
<dbReference type="RefSeq" id="WP_289896489.1">
    <property type="nucleotide sequence ID" value="NZ_JBHRXE010000017.1"/>
</dbReference>